<dbReference type="EMBL" id="JEMY01000002">
    <property type="protein sequence ID" value="EXI91138.1"/>
    <property type="molecule type" value="Genomic_DNA"/>
</dbReference>
<gene>
    <name evidence="15" type="ORF">AW11_00182</name>
</gene>
<evidence type="ECO:0000256" key="12">
    <source>
        <dbReference type="ARBA" id="ARBA00035727"/>
    </source>
</evidence>
<organism evidence="15 16">
    <name type="scientific">Accumulibacter regalis</name>
    <dbReference type="NCBI Taxonomy" id="522306"/>
    <lineage>
        <taxon>Bacteria</taxon>
        <taxon>Pseudomonadati</taxon>
        <taxon>Pseudomonadota</taxon>
        <taxon>Betaproteobacteria</taxon>
        <taxon>Candidatus Accumulibacter</taxon>
    </lineage>
</organism>
<name>A0A011P848_ACCRE</name>
<dbReference type="InterPro" id="IPR009386">
    <property type="entry name" value="ZapG-like"/>
</dbReference>
<comment type="caution">
    <text evidence="15">The sequence shown here is derived from an EMBL/GenBank/DDBJ whole genome shotgun (WGS) entry which is preliminary data.</text>
</comment>
<dbReference type="eggNOG" id="COG3105">
    <property type="taxonomic scope" value="Bacteria"/>
</dbReference>
<keyword evidence="4" id="KW-0132">Cell division</keyword>
<feature type="compositionally biased region" description="Basic and acidic residues" evidence="13">
    <location>
        <begin position="242"/>
        <end position="251"/>
    </location>
</feature>
<keyword evidence="5 14" id="KW-0812">Transmembrane</keyword>
<evidence type="ECO:0000256" key="11">
    <source>
        <dbReference type="ARBA" id="ARBA00035703"/>
    </source>
</evidence>
<dbReference type="STRING" id="1454004.AW11_00182"/>
<dbReference type="PANTHER" id="PTHR39579:SF1">
    <property type="entry name" value="INNER MEMBRANE PROTEIN YHCB"/>
    <property type="match status" value="1"/>
</dbReference>
<dbReference type="GO" id="GO:0051301">
    <property type="term" value="P:cell division"/>
    <property type="evidence" value="ECO:0007669"/>
    <property type="project" value="UniProtKB-KW"/>
</dbReference>
<keyword evidence="2" id="KW-1003">Cell membrane</keyword>
<evidence type="ECO:0000256" key="7">
    <source>
        <dbReference type="ARBA" id="ARBA00022989"/>
    </source>
</evidence>
<evidence type="ECO:0000256" key="6">
    <source>
        <dbReference type="ARBA" id="ARBA00022960"/>
    </source>
</evidence>
<feature type="compositionally biased region" description="Low complexity" evidence="13">
    <location>
        <begin position="214"/>
        <end position="230"/>
    </location>
</feature>
<keyword evidence="6" id="KW-0133">Cell shape</keyword>
<keyword evidence="16" id="KW-1185">Reference proteome</keyword>
<keyword evidence="9" id="KW-0131">Cell cycle</keyword>
<keyword evidence="7 14" id="KW-1133">Transmembrane helix</keyword>
<evidence type="ECO:0000256" key="10">
    <source>
        <dbReference type="ARBA" id="ARBA00035657"/>
    </source>
</evidence>
<keyword evidence="3" id="KW-0997">Cell inner membrane</keyword>
<dbReference type="PATRIC" id="fig|1454004.3.peg.189"/>
<proteinExistence type="inferred from homology"/>
<feature type="transmembrane region" description="Helical" evidence="14">
    <location>
        <begin position="6"/>
        <end position="25"/>
    </location>
</feature>
<evidence type="ECO:0000256" key="4">
    <source>
        <dbReference type="ARBA" id="ARBA00022618"/>
    </source>
</evidence>
<sequence length="251" mass="25028">MTEQTMWLIGGAAVIVAALIGYFVGRSPLGGKTKRVAALEAEVSRQQDEIAGYKRDVESHFDKTATLVASMAGSYKDLFEHLSSGYEQLSSGSARQLFRDRVVGLLVGSAGGATVAEATSSDKVSAALIAAGAQPRELSPKKGQGSEAERSAAAGAEAEADAKDVAAPADAEAAMGTAAEGEPAQQAEKSSSEGLTTPAGAESKPAGDVKAASEGQAKPGEKAGAAAGATDEGGDDSAGKGAGKDNGVRKS</sequence>
<comment type="subcellular location">
    <subcellularLocation>
        <location evidence="1">Cell inner membrane</location>
        <topology evidence="1">Single-pass membrane protein</topology>
    </subcellularLocation>
</comment>
<dbReference type="GO" id="GO:0008360">
    <property type="term" value="P:regulation of cell shape"/>
    <property type="evidence" value="ECO:0007669"/>
    <property type="project" value="UniProtKB-KW"/>
</dbReference>
<dbReference type="PANTHER" id="PTHR39579">
    <property type="entry name" value="INNER MEMBRANE PROTEIN YHCB"/>
    <property type="match status" value="1"/>
</dbReference>
<evidence type="ECO:0000256" key="3">
    <source>
        <dbReference type="ARBA" id="ARBA00022519"/>
    </source>
</evidence>
<dbReference type="AlphaFoldDB" id="A0A011P848"/>
<evidence type="ECO:0000256" key="9">
    <source>
        <dbReference type="ARBA" id="ARBA00023306"/>
    </source>
</evidence>
<evidence type="ECO:0000313" key="16">
    <source>
        <dbReference type="Proteomes" id="UP000022141"/>
    </source>
</evidence>
<dbReference type="GO" id="GO:0005886">
    <property type="term" value="C:plasma membrane"/>
    <property type="evidence" value="ECO:0007669"/>
    <property type="project" value="UniProtKB-SubCell"/>
</dbReference>
<dbReference type="Proteomes" id="UP000022141">
    <property type="component" value="Unassembled WGS sequence"/>
</dbReference>
<keyword evidence="8 14" id="KW-0472">Membrane</keyword>
<evidence type="ECO:0000256" key="14">
    <source>
        <dbReference type="SAM" id="Phobius"/>
    </source>
</evidence>
<feature type="region of interest" description="Disordered" evidence="13">
    <location>
        <begin position="135"/>
        <end position="251"/>
    </location>
</feature>
<evidence type="ECO:0000256" key="5">
    <source>
        <dbReference type="ARBA" id="ARBA00022692"/>
    </source>
</evidence>
<evidence type="ECO:0000313" key="15">
    <source>
        <dbReference type="EMBL" id="EXI91138.1"/>
    </source>
</evidence>
<comment type="similarity">
    <text evidence="10">Belongs to the ZapG family.</text>
</comment>
<accession>A0A011P848</accession>
<evidence type="ECO:0000256" key="1">
    <source>
        <dbReference type="ARBA" id="ARBA00004377"/>
    </source>
</evidence>
<evidence type="ECO:0000256" key="13">
    <source>
        <dbReference type="SAM" id="MobiDB-lite"/>
    </source>
</evidence>
<reference evidence="15" key="1">
    <citation type="submission" date="2014-02" db="EMBL/GenBank/DDBJ databases">
        <title>Expanding our view of genomic diversity in Candidatus Accumulibacter clades.</title>
        <authorList>
            <person name="Skennerton C.T."/>
            <person name="Barr J.J."/>
            <person name="Slater F.R."/>
            <person name="Bond P.L."/>
            <person name="Tyson G.W."/>
        </authorList>
    </citation>
    <scope>NUCLEOTIDE SEQUENCE [LARGE SCALE GENOMIC DNA]</scope>
</reference>
<protein>
    <recommendedName>
        <fullName evidence="11">Z-ring associated protein G</fullName>
    </recommendedName>
    <alternativeName>
        <fullName evidence="12">Cell division protein ZapG</fullName>
    </alternativeName>
</protein>
<feature type="compositionally biased region" description="Low complexity" evidence="13">
    <location>
        <begin position="165"/>
        <end position="184"/>
    </location>
</feature>
<dbReference type="Pfam" id="PF06295">
    <property type="entry name" value="ZapG-like"/>
    <property type="match status" value="1"/>
</dbReference>
<evidence type="ECO:0000256" key="2">
    <source>
        <dbReference type="ARBA" id="ARBA00022475"/>
    </source>
</evidence>
<evidence type="ECO:0000256" key="8">
    <source>
        <dbReference type="ARBA" id="ARBA00023136"/>
    </source>
</evidence>